<protein>
    <submittedName>
        <fullName evidence="1">Uncharacterized protein</fullName>
    </submittedName>
</protein>
<proteinExistence type="predicted"/>
<sequence length="100" mass="11536">MKWVASDGTQYFFGFSKYERGAREDRVKPWESWVSVLFKDCIGILRDCLTSHPSVRQYRHDQPDEQTKLIQFRQFDKDGMIYSANSSESGASTGSRRSGS</sequence>
<comment type="caution">
    <text evidence="1">The sequence shown here is derived from an EMBL/GenBank/DDBJ whole genome shotgun (WGS) entry which is preliminary data.</text>
</comment>
<reference evidence="1 2" key="1">
    <citation type="submission" date="2024-02" db="EMBL/GenBank/DDBJ databases">
        <title>Discinaceae phylogenomics.</title>
        <authorList>
            <person name="Dirks A.C."/>
            <person name="James T.Y."/>
        </authorList>
    </citation>
    <scope>NUCLEOTIDE SEQUENCE [LARGE SCALE GENOMIC DNA]</scope>
    <source>
        <strain evidence="1 2">ACD0624</strain>
    </source>
</reference>
<gene>
    <name evidence="1" type="ORF">Q9L58_004202</name>
</gene>
<evidence type="ECO:0000313" key="2">
    <source>
        <dbReference type="Proteomes" id="UP001447188"/>
    </source>
</evidence>
<accession>A0ABR3GLQ3</accession>
<dbReference type="EMBL" id="JBBBZM010000043">
    <property type="protein sequence ID" value="KAL0636844.1"/>
    <property type="molecule type" value="Genomic_DNA"/>
</dbReference>
<name>A0ABR3GLQ3_9PEZI</name>
<keyword evidence="2" id="KW-1185">Reference proteome</keyword>
<dbReference type="Proteomes" id="UP001447188">
    <property type="component" value="Unassembled WGS sequence"/>
</dbReference>
<evidence type="ECO:0000313" key="1">
    <source>
        <dbReference type="EMBL" id="KAL0636844.1"/>
    </source>
</evidence>
<organism evidence="1 2">
    <name type="scientific">Discina gigas</name>
    <dbReference type="NCBI Taxonomy" id="1032678"/>
    <lineage>
        <taxon>Eukaryota</taxon>
        <taxon>Fungi</taxon>
        <taxon>Dikarya</taxon>
        <taxon>Ascomycota</taxon>
        <taxon>Pezizomycotina</taxon>
        <taxon>Pezizomycetes</taxon>
        <taxon>Pezizales</taxon>
        <taxon>Discinaceae</taxon>
        <taxon>Discina</taxon>
    </lineage>
</organism>